<name>A0A850PIY6_9PROT</name>
<dbReference type="AlphaFoldDB" id="A0A850PIY6"/>
<protein>
    <submittedName>
        <fullName evidence="1">Uncharacterized protein</fullName>
    </submittedName>
</protein>
<evidence type="ECO:0000313" key="2">
    <source>
        <dbReference type="Proteomes" id="UP000585665"/>
    </source>
</evidence>
<organism evidence="1 2">
    <name type="scientific">Ameyamaea chiangmaiensis</name>
    <dbReference type="NCBI Taxonomy" id="442969"/>
    <lineage>
        <taxon>Bacteria</taxon>
        <taxon>Pseudomonadati</taxon>
        <taxon>Pseudomonadota</taxon>
        <taxon>Alphaproteobacteria</taxon>
        <taxon>Acetobacterales</taxon>
        <taxon>Acetobacteraceae</taxon>
        <taxon>Ameyamaea</taxon>
    </lineage>
</organism>
<accession>A0A850PIY6</accession>
<dbReference type="Proteomes" id="UP000585665">
    <property type="component" value="Unassembled WGS sequence"/>
</dbReference>
<reference evidence="1 2" key="1">
    <citation type="submission" date="2020-06" db="EMBL/GenBank/DDBJ databases">
        <title>Description of novel acetic acid bacteria.</title>
        <authorList>
            <person name="Sombolestani A."/>
        </authorList>
    </citation>
    <scope>NUCLEOTIDE SEQUENCE [LARGE SCALE GENOMIC DNA]</scope>
    <source>
        <strain evidence="1 2">LMG 27010</strain>
    </source>
</reference>
<sequence length="59" mass="6152">MTALVSAMLGLLWTSVAVAALLGLCLLFGDVRMAMRGWLAGAVVGPPGGRWRAVRAGRQ</sequence>
<gene>
    <name evidence="1" type="ORF">HUK82_16650</name>
</gene>
<dbReference type="EMBL" id="JABXXR010000309">
    <property type="protein sequence ID" value="NVN42176.1"/>
    <property type="molecule type" value="Genomic_DNA"/>
</dbReference>
<keyword evidence="2" id="KW-1185">Reference proteome</keyword>
<comment type="caution">
    <text evidence="1">The sequence shown here is derived from an EMBL/GenBank/DDBJ whole genome shotgun (WGS) entry which is preliminary data.</text>
</comment>
<evidence type="ECO:0000313" key="1">
    <source>
        <dbReference type="EMBL" id="NVN42176.1"/>
    </source>
</evidence>
<feature type="non-terminal residue" evidence="1">
    <location>
        <position position="59"/>
    </location>
</feature>
<proteinExistence type="predicted"/>